<feature type="region of interest" description="Disordered" evidence="1">
    <location>
        <begin position="32"/>
        <end position="55"/>
    </location>
</feature>
<feature type="signal peptide" evidence="2">
    <location>
        <begin position="1"/>
        <end position="21"/>
    </location>
</feature>
<evidence type="ECO:0000313" key="3">
    <source>
        <dbReference type="EMBL" id="CAG7815128.1"/>
    </source>
</evidence>
<keyword evidence="4" id="KW-1185">Reference proteome</keyword>
<evidence type="ECO:0008006" key="5">
    <source>
        <dbReference type="Google" id="ProtNLM"/>
    </source>
</evidence>
<protein>
    <recommendedName>
        <fullName evidence="5">Evasin</fullName>
    </recommendedName>
</protein>
<proteinExistence type="predicted"/>
<evidence type="ECO:0000256" key="2">
    <source>
        <dbReference type="SAM" id="SignalP"/>
    </source>
</evidence>
<feature type="chain" id="PRO_5035227511" description="Evasin" evidence="2">
    <location>
        <begin position="22"/>
        <end position="189"/>
    </location>
</feature>
<dbReference type="AlphaFoldDB" id="A0A8J2PAZ6"/>
<keyword evidence="2" id="KW-0732">Signal</keyword>
<comment type="caution">
    <text evidence="3">The sequence shown here is derived from an EMBL/GenBank/DDBJ whole genome shotgun (WGS) entry which is preliminary data.</text>
</comment>
<dbReference type="OrthoDB" id="10633687at2759"/>
<reference evidence="3" key="1">
    <citation type="submission" date="2021-06" db="EMBL/GenBank/DDBJ databases">
        <authorList>
            <person name="Hodson N. C."/>
            <person name="Mongue J. A."/>
            <person name="Jaron S. K."/>
        </authorList>
    </citation>
    <scope>NUCLEOTIDE SEQUENCE</scope>
</reference>
<sequence>MFRDFEIRLLFLLGTVALISVESKPAADPIVLNDGKGHPANSVGPFPDKNMRKNPSDSERLQIFQNIVNDETNRSSVSIMESTSAPPAITTANVTATEAPEEVTITVFAYSNHVEPKMDYKVTLGDRCVDLQRRWLKRVSSVDTHGNCIRMCQYKDCKGSCILVEPGTPYHNRLRILNFDKKTSSLRRC</sequence>
<evidence type="ECO:0000256" key="1">
    <source>
        <dbReference type="SAM" id="MobiDB-lite"/>
    </source>
</evidence>
<accession>A0A8J2PAZ6</accession>
<name>A0A8J2PAZ6_9HEXA</name>
<gene>
    <name evidence="3" type="ORF">AFUS01_LOCUS25827</name>
</gene>
<evidence type="ECO:0000313" key="4">
    <source>
        <dbReference type="Proteomes" id="UP000708208"/>
    </source>
</evidence>
<organism evidence="3 4">
    <name type="scientific">Allacma fusca</name>
    <dbReference type="NCBI Taxonomy" id="39272"/>
    <lineage>
        <taxon>Eukaryota</taxon>
        <taxon>Metazoa</taxon>
        <taxon>Ecdysozoa</taxon>
        <taxon>Arthropoda</taxon>
        <taxon>Hexapoda</taxon>
        <taxon>Collembola</taxon>
        <taxon>Symphypleona</taxon>
        <taxon>Sminthuridae</taxon>
        <taxon>Allacma</taxon>
    </lineage>
</organism>
<dbReference type="Proteomes" id="UP000708208">
    <property type="component" value="Unassembled WGS sequence"/>
</dbReference>
<dbReference type="EMBL" id="CAJVCH010336804">
    <property type="protein sequence ID" value="CAG7815128.1"/>
    <property type="molecule type" value="Genomic_DNA"/>
</dbReference>